<feature type="transmembrane region" description="Helical" evidence="7">
    <location>
        <begin position="354"/>
        <end position="371"/>
    </location>
</feature>
<keyword evidence="3" id="KW-1003">Cell membrane</keyword>
<dbReference type="InterPro" id="IPR000731">
    <property type="entry name" value="SSD"/>
</dbReference>
<feature type="transmembrane region" description="Helical" evidence="7">
    <location>
        <begin position="195"/>
        <end position="213"/>
    </location>
</feature>
<keyword evidence="5 7" id="KW-1133">Transmembrane helix</keyword>
<dbReference type="PANTHER" id="PTHR33406">
    <property type="entry name" value="MEMBRANE PROTEIN MJ1562-RELATED"/>
    <property type="match status" value="1"/>
</dbReference>
<sequence length="713" mass="73165">MATLLHRLGRGAFRHRGAVLGSWAAVLALLIGLVVGFGGSLDNDFSIPGSESQQARDTLSREFPAAAGATAQIVFTAPAGERIADYRTVVTRTLDRVDRAPQVEAVQTGAVSADQRTSLAQVEYAVAHPGDPEALERAVAPARDAGLTVSVGGPAFTENGVSVSALELIGVGVALLVLVVTFGSLLAAGLPLVTALIGVGVGLLGLLATAAVGDISSTAITLALMIGLAVGIDYALFIVSRHRAQLARGLSPEESAALANGTAGSAVVFAGLTVIIALAGLSVVGIPFLTVMGLGAAATVLVAVLVALTVVPALLGFAGDRLTPRPGSRAARRGAPEASTGGERWARIVTRRPAWTVLAVVVGLLVLAIPAKDLRLALPDGGSAAEGTHQRVTYDAVSTTFGPGFNGPLLVLAHGDADRAALVAKDLGALPDVVAVTPPAPTPDGRYALIQVIPETAPDDPATTDLVDTIRDRAGAIEAQTGVRIQVTGNTAIAIDVSDRLSAALVPFAAVVVGLCLVLLLVVFRSLVVPLKATIGFLLSVAASFGATAAVFEWGWLSDLLGVGRTGPVISFLPIILMAVLFGLAMDYEVFLVSGIREEWVRTGKALPSVLGGARHASRVVTAAALIMFSVFATFVIPDDAIIKPIAFSLAVGVLIDAFVVRMTLVPAVLALVGPGAWWLPRWLDRALPKVDIEGESLRAPETTEPKEPVPVG</sequence>
<feature type="transmembrane region" description="Helical" evidence="7">
    <location>
        <begin position="219"/>
        <end position="240"/>
    </location>
</feature>
<organism evidence="9 10">
    <name type="scientific">Cryptosporangium japonicum</name>
    <dbReference type="NCBI Taxonomy" id="80872"/>
    <lineage>
        <taxon>Bacteria</taxon>
        <taxon>Bacillati</taxon>
        <taxon>Actinomycetota</taxon>
        <taxon>Actinomycetes</taxon>
        <taxon>Cryptosporangiales</taxon>
        <taxon>Cryptosporangiaceae</taxon>
        <taxon>Cryptosporangium</taxon>
    </lineage>
</organism>
<comment type="caution">
    <text evidence="9">The sequence shown here is derived from an EMBL/GenBank/DDBJ whole genome shotgun (WGS) entry which is preliminary data.</text>
</comment>
<dbReference type="Proteomes" id="UP001500967">
    <property type="component" value="Unassembled WGS sequence"/>
</dbReference>
<feature type="transmembrane region" description="Helical" evidence="7">
    <location>
        <begin position="504"/>
        <end position="524"/>
    </location>
</feature>
<evidence type="ECO:0000256" key="5">
    <source>
        <dbReference type="ARBA" id="ARBA00022989"/>
    </source>
</evidence>
<feature type="transmembrane region" description="Helical" evidence="7">
    <location>
        <begin position="617"/>
        <end position="638"/>
    </location>
</feature>
<protein>
    <submittedName>
        <fullName evidence="9">MMPL family transporter</fullName>
    </submittedName>
</protein>
<dbReference type="Pfam" id="PF03176">
    <property type="entry name" value="MMPL"/>
    <property type="match status" value="2"/>
</dbReference>
<keyword evidence="10" id="KW-1185">Reference proteome</keyword>
<dbReference type="PROSITE" id="PS50156">
    <property type="entry name" value="SSD"/>
    <property type="match status" value="1"/>
</dbReference>
<keyword evidence="6 7" id="KW-0472">Membrane</keyword>
<feature type="domain" description="SSD" evidence="8">
    <location>
        <begin position="185"/>
        <end position="317"/>
    </location>
</feature>
<dbReference type="EMBL" id="BAAAGX010000007">
    <property type="protein sequence ID" value="GAA0234348.1"/>
    <property type="molecule type" value="Genomic_DNA"/>
</dbReference>
<feature type="transmembrane region" description="Helical" evidence="7">
    <location>
        <begin position="569"/>
        <end position="596"/>
    </location>
</feature>
<name>A0ABP3DP12_9ACTN</name>
<evidence type="ECO:0000256" key="3">
    <source>
        <dbReference type="ARBA" id="ARBA00022475"/>
    </source>
</evidence>
<evidence type="ECO:0000313" key="10">
    <source>
        <dbReference type="Proteomes" id="UP001500967"/>
    </source>
</evidence>
<evidence type="ECO:0000256" key="6">
    <source>
        <dbReference type="ARBA" id="ARBA00023136"/>
    </source>
</evidence>
<reference evidence="10" key="1">
    <citation type="journal article" date="2019" name="Int. J. Syst. Evol. Microbiol.">
        <title>The Global Catalogue of Microorganisms (GCM) 10K type strain sequencing project: providing services to taxonomists for standard genome sequencing and annotation.</title>
        <authorList>
            <consortium name="The Broad Institute Genomics Platform"/>
            <consortium name="The Broad Institute Genome Sequencing Center for Infectious Disease"/>
            <person name="Wu L."/>
            <person name="Ma J."/>
        </authorList>
    </citation>
    <scope>NUCLEOTIDE SEQUENCE [LARGE SCALE GENOMIC DNA]</scope>
    <source>
        <strain evidence="10">JCM 10425</strain>
    </source>
</reference>
<comment type="subcellular location">
    <subcellularLocation>
        <location evidence="1">Cell membrane</location>
        <topology evidence="1">Multi-pass membrane protein</topology>
    </subcellularLocation>
</comment>
<feature type="transmembrane region" description="Helical" evidence="7">
    <location>
        <begin position="261"/>
        <end position="288"/>
    </location>
</feature>
<feature type="transmembrane region" description="Helical" evidence="7">
    <location>
        <begin position="650"/>
        <end position="680"/>
    </location>
</feature>
<feature type="transmembrane region" description="Helical" evidence="7">
    <location>
        <begin position="168"/>
        <end position="188"/>
    </location>
</feature>
<dbReference type="RefSeq" id="WP_344648427.1">
    <property type="nucleotide sequence ID" value="NZ_BAAAGX010000007.1"/>
</dbReference>
<dbReference type="InterPro" id="IPR004869">
    <property type="entry name" value="MMPL_dom"/>
</dbReference>
<dbReference type="InterPro" id="IPR050545">
    <property type="entry name" value="Mycobact_MmpL"/>
</dbReference>
<comment type="similarity">
    <text evidence="2">Belongs to the resistance-nodulation-cell division (RND) (TC 2.A.6) family. MmpL subfamily.</text>
</comment>
<evidence type="ECO:0000313" key="9">
    <source>
        <dbReference type="EMBL" id="GAA0234348.1"/>
    </source>
</evidence>
<feature type="transmembrane region" description="Helical" evidence="7">
    <location>
        <begin position="294"/>
        <end position="319"/>
    </location>
</feature>
<evidence type="ECO:0000256" key="2">
    <source>
        <dbReference type="ARBA" id="ARBA00010157"/>
    </source>
</evidence>
<feature type="transmembrane region" description="Helical" evidence="7">
    <location>
        <begin position="20"/>
        <end position="41"/>
    </location>
</feature>
<keyword evidence="4 7" id="KW-0812">Transmembrane</keyword>
<evidence type="ECO:0000259" key="8">
    <source>
        <dbReference type="PROSITE" id="PS50156"/>
    </source>
</evidence>
<feature type="transmembrane region" description="Helical" evidence="7">
    <location>
        <begin position="536"/>
        <end position="557"/>
    </location>
</feature>
<dbReference type="SUPFAM" id="SSF82866">
    <property type="entry name" value="Multidrug efflux transporter AcrB transmembrane domain"/>
    <property type="match status" value="2"/>
</dbReference>
<proteinExistence type="inferred from homology"/>
<evidence type="ECO:0000256" key="4">
    <source>
        <dbReference type="ARBA" id="ARBA00022692"/>
    </source>
</evidence>
<dbReference type="PANTHER" id="PTHR33406:SF11">
    <property type="entry name" value="MEMBRANE PROTEIN SCO6666-RELATED"/>
    <property type="match status" value="1"/>
</dbReference>
<dbReference type="Gene3D" id="1.20.1640.10">
    <property type="entry name" value="Multidrug efflux transporter AcrB transmembrane domain"/>
    <property type="match status" value="2"/>
</dbReference>
<evidence type="ECO:0000256" key="7">
    <source>
        <dbReference type="SAM" id="Phobius"/>
    </source>
</evidence>
<gene>
    <name evidence="9" type="ORF">GCM10009539_19590</name>
</gene>
<accession>A0ABP3DP12</accession>
<evidence type="ECO:0000256" key="1">
    <source>
        <dbReference type="ARBA" id="ARBA00004651"/>
    </source>
</evidence>